<evidence type="ECO:0000256" key="1">
    <source>
        <dbReference type="ARBA" id="ARBA00048811"/>
    </source>
</evidence>
<reference evidence="4 5" key="1">
    <citation type="submission" date="2024-04" db="EMBL/GenBank/DDBJ databases">
        <authorList>
            <person name="Cremers G."/>
        </authorList>
    </citation>
    <scope>NUCLEOTIDE SEQUENCE [LARGE SCALE GENOMIC DNA]</scope>
    <source>
        <strain evidence="4">MeCH1-AG</strain>
    </source>
</reference>
<evidence type="ECO:0000259" key="3">
    <source>
        <dbReference type="Pfam" id="PF00156"/>
    </source>
</evidence>
<organism evidence="4 5">
    <name type="scientific">Candidatus Methylocalor cossyra</name>
    <dbReference type="NCBI Taxonomy" id="3108543"/>
    <lineage>
        <taxon>Bacteria</taxon>
        <taxon>Pseudomonadati</taxon>
        <taxon>Pseudomonadota</taxon>
        <taxon>Gammaproteobacteria</taxon>
        <taxon>Methylococcales</taxon>
        <taxon>Methylococcaceae</taxon>
        <taxon>Candidatus Methylocalor</taxon>
    </lineage>
</organism>
<dbReference type="InterPro" id="IPR050408">
    <property type="entry name" value="HGPRT"/>
</dbReference>
<sequence length="183" mass="20054">MTRDEEIQRVAAEAECLYTQAQVEAALDRLAEEITARLADRHPVLIAVLNGGIIPTAGLAMRLAFPLEIDSLKAGRYQGETTGATMRWLLQPALPLAGRTVLVVDDVLDEGITLAEILRHCREAGAAAVYSAVLVDKQLGREKPCRPDFVGLGAGNHYLFGYGMDYKGYFRNWPGIFACKTVY</sequence>
<keyword evidence="4" id="KW-0328">Glycosyltransferase</keyword>
<evidence type="ECO:0000313" key="5">
    <source>
        <dbReference type="Proteomes" id="UP001497493"/>
    </source>
</evidence>
<keyword evidence="4" id="KW-0808">Transferase</keyword>
<proteinExistence type="predicted"/>
<dbReference type="EC" id="2.4.2.8" evidence="4"/>
<feature type="domain" description="Phosphoribosyltransferase" evidence="3">
    <location>
        <begin position="17"/>
        <end position="152"/>
    </location>
</feature>
<accession>A0ABM9NJH4</accession>
<dbReference type="InterPro" id="IPR029057">
    <property type="entry name" value="PRTase-like"/>
</dbReference>
<comment type="catalytic activity">
    <reaction evidence="1">
        <text>GMP + diphosphate = guanine + 5-phospho-alpha-D-ribose 1-diphosphate</text>
        <dbReference type="Rhea" id="RHEA:25424"/>
        <dbReference type="ChEBI" id="CHEBI:16235"/>
        <dbReference type="ChEBI" id="CHEBI:33019"/>
        <dbReference type="ChEBI" id="CHEBI:58017"/>
        <dbReference type="ChEBI" id="CHEBI:58115"/>
        <dbReference type="EC" id="2.4.2.8"/>
    </reaction>
    <physiologicalReaction direction="right-to-left" evidence="1">
        <dbReference type="Rhea" id="RHEA:25426"/>
    </physiologicalReaction>
</comment>
<dbReference type="SUPFAM" id="SSF53271">
    <property type="entry name" value="PRTase-like"/>
    <property type="match status" value="1"/>
</dbReference>
<gene>
    <name evidence="4" type="ORF">MECH1_V1_2012</name>
</gene>
<dbReference type="Pfam" id="PF00156">
    <property type="entry name" value="Pribosyltran"/>
    <property type="match status" value="1"/>
</dbReference>
<evidence type="ECO:0000313" key="4">
    <source>
        <dbReference type="EMBL" id="CAL1240788.1"/>
    </source>
</evidence>
<dbReference type="CDD" id="cd06223">
    <property type="entry name" value="PRTases_typeI"/>
    <property type="match status" value="1"/>
</dbReference>
<name>A0ABM9NJH4_9GAMM</name>
<evidence type="ECO:0000256" key="2">
    <source>
        <dbReference type="ARBA" id="ARBA00049402"/>
    </source>
</evidence>
<comment type="catalytic activity">
    <reaction evidence="2">
        <text>IMP + diphosphate = hypoxanthine + 5-phospho-alpha-D-ribose 1-diphosphate</text>
        <dbReference type="Rhea" id="RHEA:17973"/>
        <dbReference type="ChEBI" id="CHEBI:17368"/>
        <dbReference type="ChEBI" id="CHEBI:33019"/>
        <dbReference type="ChEBI" id="CHEBI:58017"/>
        <dbReference type="ChEBI" id="CHEBI:58053"/>
        <dbReference type="EC" id="2.4.2.8"/>
    </reaction>
    <physiologicalReaction direction="right-to-left" evidence="2">
        <dbReference type="Rhea" id="RHEA:17975"/>
    </physiologicalReaction>
</comment>
<dbReference type="GO" id="GO:0016757">
    <property type="term" value="F:glycosyltransferase activity"/>
    <property type="evidence" value="ECO:0007669"/>
    <property type="project" value="UniProtKB-KW"/>
</dbReference>
<dbReference type="Gene3D" id="3.40.50.2020">
    <property type="match status" value="1"/>
</dbReference>
<protein>
    <submittedName>
        <fullName evidence="4">Hypoxanthine-guanine phosphoribosyltransferase</fullName>
        <ecNumber evidence="4">2.4.2.8</ecNumber>
    </submittedName>
</protein>
<dbReference type="PANTHER" id="PTHR43340:SF1">
    <property type="entry name" value="HYPOXANTHINE PHOSPHORIBOSYLTRANSFERASE"/>
    <property type="match status" value="1"/>
</dbReference>
<dbReference type="PANTHER" id="PTHR43340">
    <property type="entry name" value="HYPOXANTHINE-GUANINE PHOSPHORIBOSYLTRANSFERASE"/>
    <property type="match status" value="1"/>
</dbReference>
<dbReference type="InterPro" id="IPR000836">
    <property type="entry name" value="PRTase_dom"/>
</dbReference>
<dbReference type="NCBIfam" id="NF006605">
    <property type="entry name" value="PRK09162.1"/>
    <property type="match status" value="1"/>
</dbReference>
<keyword evidence="5" id="KW-1185">Reference proteome</keyword>
<dbReference type="RefSeq" id="WP_348757353.1">
    <property type="nucleotide sequence ID" value="NZ_OZ026884.1"/>
</dbReference>
<dbReference type="Proteomes" id="UP001497493">
    <property type="component" value="Chromosome"/>
</dbReference>
<dbReference type="EMBL" id="OZ026884">
    <property type="protein sequence ID" value="CAL1240788.1"/>
    <property type="molecule type" value="Genomic_DNA"/>
</dbReference>